<sequence>MDTKGKTKDGLKSRKDLEKMSIRSELHPVVHGNGKFMLPAASYKLTVEEKKDVCLCLRGIKFPTGLASNIKKLVSMKDLLISGYNAHDCHMMLTVFLAVAIRAIKPVYMRMVITRIVYFFNKISQKEIHRDELDSLQEFMAETMTQLVMCFPPSFFDIMPHLMIHMVD</sequence>
<reference evidence="2 3" key="1">
    <citation type="submission" date="2024-02" db="EMBL/GenBank/DDBJ databases">
        <title>High-quality chromosome-scale genome assembly of Pensacola bahiagrass (Paspalum notatum Flugge var. saurae).</title>
        <authorList>
            <person name="Vega J.M."/>
            <person name="Podio M."/>
            <person name="Orjuela J."/>
            <person name="Siena L.A."/>
            <person name="Pessino S.C."/>
            <person name="Combes M.C."/>
            <person name="Mariac C."/>
            <person name="Albertini E."/>
            <person name="Pupilli F."/>
            <person name="Ortiz J.P.A."/>
            <person name="Leblanc O."/>
        </authorList>
    </citation>
    <scope>NUCLEOTIDE SEQUENCE [LARGE SCALE GENOMIC DNA]</scope>
    <source>
        <strain evidence="2">R1</strain>
        <tissue evidence="2">Leaf</tissue>
    </source>
</reference>
<proteinExistence type="predicted"/>
<evidence type="ECO:0000313" key="2">
    <source>
        <dbReference type="EMBL" id="WVZ54348.1"/>
    </source>
</evidence>
<dbReference type="EMBL" id="CP144745">
    <property type="protein sequence ID" value="WVZ54348.1"/>
    <property type="molecule type" value="Genomic_DNA"/>
</dbReference>
<organism evidence="2 3">
    <name type="scientific">Paspalum notatum var. saurae</name>
    <dbReference type="NCBI Taxonomy" id="547442"/>
    <lineage>
        <taxon>Eukaryota</taxon>
        <taxon>Viridiplantae</taxon>
        <taxon>Streptophyta</taxon>
        <taxon>Embryophyta</taxon>
        <taxon>Tracheophyta</taxon>
        <taxon>Spermatophyta</taxon>
        <taxon>Magnoliopsida</taxon>
        <taxon>Liliopsida</taxon>
        <taxon>Poales</taxon>
        <taxon>Poaceae</taxon>
        <taxon>PACMAD clade</taxon>
        <taxon>Panicoideae</taxon>
        <taxon>Andropogonodae</taxon>
        <taxon>Paspaleae</taxon>
        <taxon>Paspalinae</taxon>
        <taxon>Paspalum</taxon>
    </lineage>
</organism>
<name>A0AAQ3SLQ3_PASNO</name>
<gene>
    <name evidence="2" type="ORF">U9M48_005156</name>
</gene>
<protein>
    <recommendedName>
        <fullName evidence="1">DUF4218 domain-containing protein</fullName>
    </recommendedName>
</protein>
<evidence type="ECO:0000259" key="1">
    <source>
        <dbReference type="Pfam" id="PF13960"/>
    </source>
</evidence>
<keyword evidence="3" id="KW-1185">Reference proteome</keyword>
<feature type="domain" description="DUF4218" evidence="1">
    <location>
        <begin position="123"/>
        <end position="167"/>
    </location>
</feature>
<dbReference type="AlphaFoldDB" id="A0AAQ3SLQ3"/>
<accession>A0AAQ3SLQ3</accession>
<evidence type="ECO:0000313" key="3">
    <source>
        <dbReference type="Proteomes" id="UP001341281"/>
    </source>
</evidence>
<dbReference type="Proteomes" id="UP001341281">
    <property type="component" value="Chromosome 01"/>
</dbReference>
<dbReference type="PANTHER" id="PTHR48258:SF9">
    <property type="entry name" value="OS01G0348150 PROTEIN"/>
    <property type="match status" value="1"/>
</dbReference>
<dbReference type="Pfam" id="PF13960">
    <property type="entry name" value="DUF4218"/>
    <property type="match status" value="1"/>
</dbReference>
<dbReference type="InterPro" id="IPR025452">
    <property type="entry name" value="DUF4218"/>
</dbReference>
<dbReference type="PANTHER" id="PTHR48258">
    <property type="entry name" value="DUF4218 DOMAIN-CONTAINING PROTEIN-RELATED"/>
    <property type="match status" value="1"/>
</dbReference>